<dbReference type="EMBL" id="OV696690">
    <property type="protein sequence ID" value="CAH1266096.1"/>
    <property type="molecule type" value="Genomic_DNA"/>
</dbReference>
<feature type="chain" id="PRO_5035439682" evidence="5">
    <location>
        <begin position="19"/>
        <end position="2661"/>
    </location>
</feature>
<dbReference type="PROSITE" id="PS00205">
    <property type="entry name" value="TRANSFERRIN_LIKE_1"/>
    <property type="match status" value="4"/>
</dbReference>
<dbReference type="FunFam" id="3.40.190.10:FF:000095">
    <property type="entry name" value="Lactotransferrin"/>
    <property type="match status" value="4"/>
</dbReference>
<feature type="signal peptide" evidence="5">
    <location>
        <begin position="1"/>
        <end position="18"/>
    </location>
</feature>
<proteinExistence type="predicted"/>
<dbReference type="CDD" id="cd13529">
    <property type="entry name" value="PBP2_transferrin"/>
    <property type="match status" value="2"/>
</dbReference>
<name>A0A8K0A1B1_BRALA</name>
<feature type="region of interest" description="Disordered" evidence="4">
    <location>
        <begin position="2639"/>
        <end position="2661"/>
    </location>
</feature>
<gene>
    <name evidence="7" type="primary">LTF</name>
    <name evidence="7" type="ORF">BLAG_LOCUS19819</name>
</gene>
<dbReference type="InterPro" id="IPR000884">
    <property type="entry name" value="TSP1_rpt"/>
</dbReference>
<accession>A0A8K0A1B1</accession>
<dbReference type="PROSITE" id="PS50092">
    <property type="entry name" value="TSP1"/>
    <property type="match status" value="1"/>
</dbReference>
<protein>
    <submittedName>
        <fullName evidence="7">LTF protein</fullName>
    </submittedName>
</protein>
<feature type="compositionally biased region" description="Basic and acidic residues" evidence="4">
    <location>
        <begin position="2474"/>
        <end position="2483"/>
    </location>
</feature>
<dbReference type="GO" id="GO:0005769">
    <property type="term" value="C:early endosome"/>
    <property type="evidence" value="ECO:0007669"/>
    <property type="project" value="TreeGrafter"/>
</dbReference>
<dbReference type="Gene3D" id="3.40.190.10">
    <property type="entry name" value="Periplasmic binding protein-like II"/>
    <property type="match status" value="8"/>
</dbReference>
<dbReference type="PROSITE" id="PS00207">
    <property type="entry name" value="TRANSFERRIN_LIKE_3"/>
    <property type="match status" value="2"/>
</dbReference>
<dbReference type="InterPro" id="IPR018195">
    <property type="entry name" value="Transferrin_Fe_BS"/>
</dbReference>
<feature type="domain" description="Transferrin-like" evidence="6">
    <location>
        <begin position="977"/>
        <end position="1319"/>
    </location>
</feature>
<evidence type="ECO:0000256" key="1">
    <source>
        <dbReference type="ARBA" id="ARBA00004613"/>
    </source>
</evidence>
<feature type="region of interest" description="Disordered" evidence="4">
    <location>
        <begin position="2462"/>
        <end position="2488"/>
    </location>
</feature>
<keyword evidence="5" id="KW-0732">Signal</keyword>
<keyword evidence="3" id="KW-0677">Repeat</keyword>
<dbReference type="PROSITE" id="PS51408">
    <property type="entry name" value="TRANSFERRIN_LIKE_4"/>
    <property type="match status" value="4"/>
</dbReference>
<feature type="domain" description="Transferrin-like" evidence="6">
    <location>
        <begin position="1333"/>
        <end position="1678"/>
    </location>
</feature>
<dbReference type="Proteomes" id="UP000838412">
    <property type="component" value="Chromosome 5"/>
</dbReference>
<feature type="region of interest" description="Disordered" evidence="4">
    <location>
        <begin position="1749"/>
        <end position="1813"/>
    </location>
</feature>
<evidence type="ECO:0000256" key="4">
    <source>
        <dbReference type="SAM" id="MobiDB-lite"/>
    </source>
</evidence>
<dbReference type="Pfam" id="PF00405">
    <property type="entry name" value="Transferrin"/>
    <property type="match status" value="4"/>
</dbReference>
<feature type="compositionally biased region" description="Basic and acidic residues" evidence="4">
    <location>
        <begin position="1830"/>
        <end position="1879"/>
    </location>
</feature>
<evidence type="ECO:0000259" key="6">
    <source>
        <dbReference type="PROSITE" id="PS51408"/>
    </source>
</evidence>
<dbReference type="GO" id="GO:0005615">
    <property type="term" value="C:extracellular space"/>
    <property type="evidence" value="ECO:0007669"/>
    <property type="project" value="TreeGrafter"/>
</dbReference>
<organism evidence="7 8">
    <name type="scientific">Branchiostoma lanceolatum</name>
    <name type="common">Common lancelet</name>
    <name type="synonym">Amphioxus lanceolatum</name>
    <dbReference type="NCBI Taxonomy" id="7740"/>
    <lineage>
        <taxon>Eukaryota</taxon>
        <taxon>Metazoa</taxon>
        <taxon>Chordata</taxon>
        <taxon>Cephalochordata</taxon>
        <taxon>Leptocardii</taxon>
        <taxon>Amphioxiformes</taxon>
        <taxon>Branchiostomatidae</taxon>
        <taxon>Branchiostoma</taxon>
    </lineage>
</organism>
<keyword evidence="2" id="KW-0964">Secreted</keyword>
<feature type="domain" description="Transferrin-like" evidence="6">
    <location>
        <begin position="622"/>
        <end position="967"/>
    </location>
</feature>
<evidence type="ECO:0000313" key="8">
    <source>
        <dbReference type="Proteomes" id="UP000838412"/>
    </source>
</evidence>
<dbReference type="GO" id="GO:0055037">
    <property type="term" value="C:recycling endosome"/>
    <property type="evidence" value="ECO:0007669"/>
    <property type="project" value="TreeGrafter"/>
</dbReference>
<reference evidence="7" key="1">
    <citation type="submission" date="2022-01" db="EMBL/GenBank/DDBJ databases">
        <authorList>
            <person name="Braso-Vives M."/>
        </authorList>
    </citation>
    <scope>NUCLEOTIDE SEQUENCE</scope>
</reference>
<dbReference type="PROSITE" id="PS00206">
    <property type="entry name" value="TRANSFERRIN_LIKE_2"/>
    <property type="match status" value="4"/>
</dbReference>
<dbReference type="GO" id="GO:0005886">
    <property type="term" value="C:plasma membrane"/>
    <property type="evidence" value="ECO:0007669"/>
    <property type="project" value="TreeGrafter"/>
</dbReference>
<feature type="compositionally biased region" description="Basic and acidic residues" evidence="4">
    <location>
        <begin position="1763"/>
        <end position="1775"/>
    </location>
</feature>
<evidence type="ECO:0000256" key="3">
    <source>
        <dbReference type="ARBA" id="ARBA00022737"/>
    </source>
</evidence>
<feature type="region of interest" description="Disordered" evidence="4">
    <location>
        <begin position="1829"/>
        <end position="1879"/>
    </location>
</feature>
<dbReference type="PANTHER" id="PTHR11485">
    <property type="entry name" value="TRANSFERRIN"/>
    <property type="match status" value="1"/>
</dbReference>
<dbReference type="SMART" id="SM00094">
    <property type="entry name" value="TR_FER"/>
    <property type="match status" value="4"/>
</dbReference>
<feature type="compositionally biased region" description="Basic residues" evidence="4">
    <location>
        <begin position="1751"/>
        <end position="1762"/>
    </location>
</feature>
<evidence type="ECO:0000313" key="7">
    <source>
        <dbReference type="EMBL" id="CAH1266096.1"/>
    </source>
</evidence>
<dbReference type="PANTHER" id="PTHR11485:SF29">
    <property type="entry name" value="TRANSFERRIN 2"/>
    <property type="match status" value="1"/>
</dbReference>
<dbReference type="InterPro" id="IPR001156">
    <property type="entry name" value="Transferrin-like_dom"/>
</dbReference>
<evidence type="ECO:0000256" key="5">
    <source>
        <dbReference type="SAM" id="SignalP"/>
    </source>
</evidence>
<keyword evidence="8" id="KW-1185">Reference proteome</keyword>
<feature type="compositionally biased region" description="Basic and acidic residues" evidence="4">
    <location>
        <begin position="1787"/>
        <end position="1809"/>
    </location>
</feature>
<dbReference type="GO" id="GO:0006826">
    <property type="term" value="P:iron ion transport"/>
    <property type="evidence" value="ECO:0007669"/>
    <property type="project" value="TreeGrafter"/>
</dbReference>
<dbReference type="PRINTS" id="PR00422">
    <property type="entry name" value="TRANSFERRIN"/>
</dbReference>
<sequence length="2661" mass="301903">MRVPAILALLCWVACASAWECDSNAEHLTAVDIKIKSHEDHVIYGQLHACPRAGEELSPNLRFRFQNQRNIILDEETGSFEYSPDREHFSGVHNFDYTVEDEVERSEPASVFISLRPHPDEPRLQVQHVQGNEGEVIPLHIQAQLEDEDGSETLTVTLCNCGQEVSCKSKKCKCQLSVPSGWHFLAGGQRVHRRSLNKLTPDQANQLSIQVPENSHGQYCFGVHAITVEQKGKGHINAQVSQDMHITVHSRNQPPTITHHSKTETVRWCTISAQEQQKCQEMSRAFIRRLNHRLECVQGQSSEDCMYKISHNMADVITLDGGDIYTAGSKYSLVPVMGEDYGNGDASYWAVAVVHKDNRDININNLQGHKSCHTGIGKTSGWNVPVGWLIQNNQMKMDSRKSIPQAVGKFFSKSCVPGAQSPEYNPDGTNPESLCSLCVGEGDNRCVRNTNEPYYGYSGAFRCLVEGAGDVAFVNHVTVYENTNGHSEEEWTRNLDEDDFELLCPDGSRQPWNQYKECNLARVPAHAVMTSYHSRKNLQQIVDVLNQAQEHFGTEGSGDFQMFDSSEFEGRDLMFRDNVQRLVPVGQRNTWQKWLGSSYMESVGHLISHDEQRNQRVLNKQIRWCATSDAEMEKCERLSKTLTEGGFVPTVKCVRADNAEQCMQMIHRNQADVITLDGGDIYQAGMKYNMRPIMGEDYGNGDASYWAVAVVRKDNSEININNLRGRKSCHTGIGKTSGWIIPTGWLVDQDFVHTDGQTSLVQAVGHFFSQSCVPGAKSPEYDPQNTNPSNLCSLCAGAGEDHCVRNKNEPYYGYAGAFRCLAEGSGDVAFINHLTVQDNTDGHNPENWAAGLRSNEFELLCTDGSRRPVDQWRECSLARVPSHAVMTSNDRNQEWVDRAVQLLKNTQDMFGTDENERGFQLFDSASFGGHDLLFRDDTHHLVEVGSKDSWEKWLGQEYLRCIRSHHAVEPVQPHSTLRWCTISSQEQQKCQEMSQHVSRSLNHRLECVQGQSSEDCMYKISHHQADVITLDGGDIYTAGSEHNLVPVMGEDYGNGDASYWAVAVVRKDNREININNVQGRKSCHTGIGKTSGWNVPVGWLIQNNQMQVDSRKSIPQAVGKFFSKSCVPGAQGPEYNPDGTNPESLCSLCVGEGENRCVRNTNEPYYGYSGAFRCLVEGAGDVAFVNHVTVYENTNGHSEEEWTRNLDEDDFELLCPDGSRQPWNQYKECNLARVPSHSVMTSPRSRTDIQQIVDFLKLAQDHFGFQSYGDFEMFDSSKFGGRDLMFRDNVQRLVPVGQRNTWQKWLGSSYMESVGHLISHDEQRNQHVLDKQVRWCVTSDAEREKCEALSRVQKEGVSFPTIKCVQADNADQCSQMIHMNQADVITLDGGDIYQAGMKYNMRPIMGEDYGNGDASYWAVAVVRKDNSEININNLRGRKSCHTGIGKTSGWIIPTGWLVDQDFVHTDGQTSLVQAVGQFFSKSCVPGAKSPEYDPQNTNPSNLCSLCAGAGEDHCVRNKNEPYYGYAGAFRCLAEGSGDVAFINHLTVQDNTDGHNPENWAAGLRSNEFELLCTDGSRRPVDQWRECSLARVPSHAVMTSNDRSQEWVKRVVQWLKNTQDQFGSDENKRGFQMFDSASFGGHDLLFRDDTHHLVEVGSKDSWEKWLGQEYLRCIRSHHAVEHHDMHSMRSSGQQPALSTSEGRPVLLSNLRIQDAEGHNGRYHVHATVNQGGHLWIRDGLDGVVFTSDAKTTNKHHARHHRHQDPHQHQEESHPVESELSWEDSSSQEDSRSQSHESQSHESQSHERNHQDSNPISHLWDSLWQMWDENSSEEKHHSSEEGQRRHHSSEEGQHRHSSEESHQDRTWDDVHTSTETKRQELTKDDDFYQHYKHHHFQYSNNGRPTLSFSGDLASVQKAVSSMVFVPWCEQWPTPPNWDLPPTTWMFPSEEDQDRSEDPNHPVIWPAWYPRFWYPFPTKAWTWWPRVLPPYWLNKQCQDWTSMIHISVSEEAPSSCASQQDRQDRPVTDMDIPVHVQSRTNAPISLIPRNLFYYFASDAESVPINDIYIRSELTDVNLRLNFKVMENHLATVQAESVEAPEFTCTSVEECNEHLRTVKVHFKNGVTATDFCHLGIQISMFKDNSDVPSDLLTVWAYQTSGQCVDPWATNGNFHLSKERSQTNQGQTVDINLIPDDLSNEESLNGILHVTIRAAHGLVTYTAPDGLRTFIDHMGVHQRIPTNICVSGPAEMVKQALQTIKYTPIRAFTGTDNITIEYGTTRTAMRLSPDKIHRKMTVVHKVEVRPVSSPILVQAPSHMCVHRQQRPLPHIDTNLKLQSLWHKPTPNMVKLTVTATSGDVNINEHKLQEQFHPHQNSEEHHRDMVHLDLDVQHRQRASGSWLQVVAEDWVVRHILHNQLVWYKPNKCVSSGQPIRHDTVHVEVEEVSSEHVTNSEIQVTVDCHQNQQQRWQVDGVSSEENSRGSHESRGVSSQWSLELSPWSVEQSSTEVEVTSDTECVPAGSWKEWSECNANSCQMGSQWRERPTRNSNPASNRYCQPQREQRQCTNCGCKPERQFVKHPSPSFQNCQTVRQVLRCPETCKPTKTSFVEEQFNCRGRTLSKDVLVHEACACVECAAKHTKESWHSSERQPSSNERWSEELGFPWY</sequence>
<evidence type="ECO:0000256" key="2">
    <source>
        <dbReference type="ARBA" id="ARBA00022525"/>
    </source>
</evidence>
<dbReference type="SUPFAM" id="SSF53850">
    <property type="entry name" value="Periplasmic binding protein-like II"/>
    <property type="match status" value="4"/>
</dbReference>
<dbReference type="OrthoDB" id="9981115at2759"/>
<feature type="domain" description="Transferrin-like" evidence="6">
    <location>
        <begin position="266"/>
        <end position="608"/>
    </location>
</feature>
<comment type="subcellular location">
    <subcellularLocation>
        <location evidence="1">Secreted</location>
    </subcellularLocation>
</comment>